<sequence>MKNYFKTFLLFISMVLGSCSKDNTPMVVNQDISEFVGTWDKAGFVRLTIAANGTFTAQRWIAASNTFANNYALVGKINRTDQKLTVLIEKTNLAHLWSNQNVTKVNLDFSKTNDVVTFSNVLVEPSSLDVNAAVVDRLTGSFTKNAAPTTLLPMDNYSFAVRTGSYIPMGTPTLSWFTLTAGVFNFGVSNYTFGIATPDQTTAGLAFSPMGQHVHLIIDGSPYIAAGNPYTYALNLPDGEHTIIAFLSRSYHEGYKNPEAMISGKYMVMGNTIVGVNAGNTLTTDEIYSSRPIRTYTGSSEYSKILLDYVVPSPTLAKLGNTYGIRLTIDQTPYYIESWNPIVFEGMNRTSVDGVTHTIKVELYNKISKTISKTTEQTFLVKS</sequence>
<name>A0A2H3KBK5_9FLAO</name>
<dbReference type="Proteomes" id="UP000220828">
    <property type="component" value="Unassembled WGS sequence"/>
</dbReference>
<evidence type="ECO:0008006" key="3">
    <source>
        <dbReference type="Google" id="ProtNLM"/>
    </source>
</evidence>
<gene>
    <name evidence="1" type="ORF">B0A77_07895</name>
</gene>
<dbReference type="AlphaFoldDB" id="A0A2H3KBK5"/>
<protein>
    <recommendedName>
        <fullName evidence="3">Lipoprotein</fullName>
    </recommendedName>
</protein>
<dbReference type="PROSITE" id="PS51257">
    <property type="entry name" value="PROKAR_LIPOPROTEIN"/>
    <property type="match status" value="1"/>
</dbReference>
<accession>A0A2H3KBK5</accession>
<organism evidence="1 2">
    <name type="scientific">Flavobacterium branchiophilum</name>
    <dbReference type="NCBI Taxonomy" id="55197"/>
    <lineage>
        <taxon>Bacteria</taxon>
        <taxon>Pseudomonadati</taxon>
        <taxon>Bacteroidota</taxon>
        <taxon>Flavobacteriia</taxon>
        <taxon>Flavobacteriales</taxon>
        <taxon>Flavobacteriaceae</taxon>
        <taxon>Flavobacterium</taxon>
    </lineage>
</organism>
<dbReference type="EMBL" id="PCMW01000042">
    <property type="protein sequence ID" value="PDS24446.1"/>
    <property type="molecule type" value="Genomic_DNA"/>
</dbReference>
<evidence type="ECO:0000313" key="1">
    <source>
        <dbReference type="EMBL" id="PDS24446.1"/>
    </source>
</evidence>
<evidence type="ECO:0000313" key="2">
    <source>
        <dbReference type="Proteomes" id="UP000220828"/>
    </source>
</evidence>
<reference evidence="1 2" key="1">
    <citation type="submission" date="2017-09" db="EMBL/GenBank/DDBJ databases">
        <title>Whole genomes of Flavobacteriaceae.</title>
        <authorList>
            <person name="Stine C."/>
            <person name="Li C."/>
            <person name="Tadesse D."/>
        </authorList>
    </citation>
    <scope>NUCLEOTIDE SEQUENCE [LARGE SCALE GENOMIC DNA]</scope>
    <source>
        <strain evidence="1 2">ATCC 35036</strain>
    </source>
</reference>
<dbReference type="RefSeq" id="WP_097554095.1">
    <property type="nucleotide sequence ID" value="NZ_PCMW01000042.1"/>
</dbReference>
<dbReference type="OrthoDB" id="647046at2"/>
<proteinExistence type="predicted"/>
<comment type="caution">
    <text evidence="1">The sequence shown here is derived from an EMBL/GenBank/DDBJ whole genome shotgun (WGS) entry which is preliminary data.</text>
</comment>